<accession>A0A813H9R7</accession>
<dbReference type="AlphaFoldDB" id="A0A813H9R7"/>
<comment type="caution">
    <text evidence="1">The sequence shown here is derived from an EMBL/GenBank/DDBJ whole genome shotgun (WGS) entry which is preliminary data.</text>
</comment>
<evidence type="ECO:0000313" key="1">
    <source>
        <dbReference type="EMBL" id="CAE8634866.1"/>
    </source>
</evidence>
<gene>
    <name evidence="1" type="ORF">PGLA1383_LOCUS50493</name>
</gene>
<organism evidence="1 2">
    <name type="scientific">Polarella glacialis</name>
    <name type="common">Dinoflagellate</name>
    <dbReference type="NCBI Taxonomy" id="89957"/>
    <lineage>
        <taxon>Eukaryota</taxon>
        <taxon>Sar</taxon>
        <taxon>Alveolata</taxon>
        <taxon>Dinophyceae</taxon>
        <taxon>Suessiales</taxon>
        <taxon>Suessiaceae</taxon>
        <taxon>Polarella</taxon>
    </lineage>
</organism>
<evidence type="ECO:0000313" key="2">
    <source>
        <dbReference type="Proteomes" id="UP000654075"/>
    </source>
</evidence>
<name>A0A813H9R7_POLGL</name>
<keyword evidence="2" id="KW-1185">Reference proteome</keyword>
<proteinExistence type="predicted"/>
<dbReference type="Proteomes" id="UP000654075">
    <property type="component" value="Unassembled WGS sequence"/>
</dbReference>
<sequence length="125" mass="13456">MCQQSCCLATAMAVAPRWPKTRSAFACSTWLRHDGTKSTWLPIIWRPFSSSSGSDGTFVEHPLKQPSFCCSSSSAEPVCAGMPAAVDEIPADENGPIHSEAFLEPGSLADEAYVNLFGDEPFPET</sequence>
<dbReference type="EMBL" id="CAJNNV010031166">
    <property type="protein sequence ID" value="CAE8634866.1"/>
    <property type="molecule type" value="Genomic_DNA"/>
</dbReference>
<protein>
    <submittedName>
        <fullName evidence="1">Uncharacterized protein</fullName>
    </submittedName>
</protein>
<reference evidence="1" key="1">
    <citation type="submission" date="2021-02" db="EMBL/GenBank/DDBJ databases">
        <authorList>
            <person name="Dougan E. K."/>
            <person name="Rhodes N."/>
            <person name="Thang M."/>
            <person name="Chan C."/>
        </authorList>
    </citation>
    <scope>NUCLEOTIDE SEQUENCE</scope>
</reference>